<keyword evidence="1" id="KW-0812">Transmembrane</keyword>
<feature type="transmembrane region" description="Helical" evidence="1">
    <location>
        <begin position="46"/>
        <end position="64"/>
    </location>
</feature>
<proteinExistence type="predicted"/>
<evidence type="ECO:0000313" key="2">
    <source>
        <dbReference type="EMBL" id="SNS97694.1"/>
    </source>
</evidence>
<keyword evidence="1" id="KW-0472">Membrane</keyword>
<keyword evidence="1" id="KW-1133">Transmembrane helix</keyword>
<dbReference type="Proteomes" id="UP000198373">
    <property type="component" value="Unassembled WGS sequence"/>
</dbReference>
<organism evidence="2 3">
    <name type="scientific">Geodermatophilus pulveris</name>
    <dbReference type="NCBI Taxonomy" id="1564159"/>
    <lineage>
        <taxon>Bacteria</taxon>
        <taxon>Bacillati</taxon>
        <taxon>Actinomycetota</taxon>
        <taxon>Actinomycetes</taxon>
        <taxon>Geodermatophilales</taxon>
        <taxon>Geodermatophilaceae</taxon>
        <taxon>Geodermatophilus</taxon>
    </lineage>
</organism>
<sequence length="84" mass="9236">MGGDSVGAVATPNRPPWFGNRGVQVLAGIALAYSLVQLVLHLLDAQWGSAFLDFAWCVLFGYVLSESLRFRREQEAQRDERPGG</sequence>
<feature type="transmembrane region" description="Helical" evidence="1">
    <location>
        <begin position="22"/>
        <end position="40"/>
    </location>
</feature>
<protein>
    <submittedName>
        <fullName evidence="2">Uncharacterized protein</fullName>
    </submittedName>
</protein>
<dbReference type="AlphaFoldDB" id="A0A239IZ41"/>
<evidence type="ECO:0000313" key="3">
    <source>
        <dbReference type="Proteomes" id="UP000198373"/>
    </source>
</evidence>
<name>A0A239IZ41_9ACTN</name>
<gene>
    <name evidence="2" type="ORF">SAMN06893096_1127</name>
</gene>
<keyword evidence="3" id="KW-1185">Reference proteome</keyword>
<reference evidence="3" key="1">
    <citation type="submission" date="2017-06" db="EMBL/GenBank/DDBJ databases">
        <authorList>
            <person name="Varghese N."/>
            <person name="Submissions S."/>
        </authorList>
    </citation>
    <scope>NUCLEOTIDE SEQUENCE [LARGE SCALE GENOMIC DNA]</scope>
    <source>
        <strain evidence="3">DSM 46839</strain>
    </source>
</reference>
<dbReference type="EMBL" id="FZOO01000012">
    <property type="protein sequence ID" value="SNS97694.1"/>
    <property type="molecule type" value="Genomic_DNA"/>
</dbReference>
<accession>A0A239IZ41</accession>
<evidence type="ECO:0000256" key="1">
    <source>
        <dbReference type="SAM" id="Phobius"/>
    </source>
</evidence>